<organism evidence="1 2">
    <name type="scientific">Paucilactobacillus vaccinostercus DSM 20634</name>
    <dbReference type="NCBI Taxonomy" id="1423813"/>
    <lineage>
        <taxon>Bacteria</taxon>
        <taxon>Bacillati</taxon>
        <taxon>Bacillota</taxon>
        <taxon>Bacilli</taxon>
        <taxon>Lactobacillales</taxon>
        <taxon>Lactobacillaceae</taxon>
        <taxon>Paucilactobacillus</taxon>
    </lineage>
</organism>
<accession>A0A0R2A756</accession>
<keyword evidence="1" id="KW-0378">Hydrolase</keyword>
<dbReference type="SFLD" id="SFLDG01140">
    <property type="entry name" value="C2.B:_Phosphomannomutase_and_P"/>
    <property type="match status" value="1"/>
</dbReference>
<dbReference type="NCBIfam" id="TIGR00099">
    <property type="entry name" value="Cof-subfamily"/>
    <property type="match status" value="1"/>
</dbReference>
<dbReference type="CDD" id="cd07518">
    <property type="entry name" value="HAD_YbiV-Like"/>
    <property type="match status" value="1"/>
</dbReference>
<dbReference type="GO" id="GO:0000287">
    <property type="term" value="F:magnesium ion binding"/>
    <property type="evidence" value="ECO:0007669"/>
    <property type="project" value="TreeGrafter"/>
</dbReference>
<dbReference type="STRING" id="1423813.FC26_GL000012"/>
<dbReference type="PATRIC" id="fig|1423813.3.peg.12"/>
<gene>
    <name evidence="1" type="ORF">FC26_GL000012</name>
</gene>
<dbReference type="InterPro" id="IPR000150">
    <property type="entry name" value="Cof"/>
</dbReference>
<evidence type="ECO:0000313" key="1">
    <source>
        <dbReference type="EMBL" id="KRM62226.1"/>
    </source>
</evidence>
<protein>
    <submittedName>
        <fullName evidence="1">HAD superfamily hydrolase</fullName>
    </submittedName>
</protein>
<dbReference type="InterPro" id="IPR036412">
    <property type="entry name" value="HAD-like_sf"/>
</dbReference>
<keyword evidence="2" id="KW-1185">Reference proteome</keyword>
<dbReference type="InterPro" id="IPR006379">
    <property type="entry name" value="HAD-SF_hydro_IIB"/>
</dbReference>
<dbReference type="SFLD" id="SFLDS00003">
    <property type="entry name" value="Haloacid_Dehalogenase"/>
    <property type="match status" value="1"/>
</dbReference>
<dbReference type="AlphaFoldDB" id="A0A0R2A756"/>
<proteinExistence type="predicted"/>
<dbReference type="NCBIfam" id="TIGR01484">
    <property type="entry name" value="HAD-SF-IIB"/>
    <property type="match status" value="1"/>
</dbReference>
<reference evidence="1 2" key="1">
    <citation type="journal article" date="2015" name="Genome Announc.">
        <title>Expanding the biotechnology potential of lactobacilli through comparative genomics of 213 strains and associated genera.</title>
        <authorList>
            <person name="Sun Z."/>
            <person name="Harris H.M."/>
            <person name="McCann A."/>
            <person name="Guo C."/>
            <person name="Argimon S."/>
            <person name="Zhang W."/>
            <person name="Yang X."/>
            <person name="Jeffery I.B."/>
            <person name="Cooney J.C."/>
            <person name="Kagawa T.F."/>
            <person name="Liu W."/>
            <person name="Song Y."/>
            <person name="Salvetti E."/>
            <person name="Wrobel A."/>
            <person name="Rasinkangas P."/>
            <person name="Parkhill J."/>
            <person name="Rea M.C."/>
            <person name="O'Sullivan O."/>
            <person name="Ritari J."/>
            <person name="Douillard F.P."/>
            <person name="Paul Ross R."/>
            <person name="Yang R."/>
            <person name="Briner A.E."/>
            <person name="Felis G.E."/>
            <person name="de Vos W.M."/>
            <person name="Barrangou R."/>
            <person name="Klaenhammer T.R."/>
            <person name="Caufield P.W."/>
            <person name="Cui Y."/>
            <person name="Zhang H."/>
            <person name="O'Toole P.W."/>
        </authorList>
    </citation>
    <scope>NUCLEOTIDE SEQUENCE [LARGE SCALE GENOMIC DNA]</scope>
    <source>
        <strain evidence="1 2">DSM 20634</strain>
    </source>
</reference>
<name>A0A0R2A756_9LACO</name>
<dbReference type="RefSeq" id="WP_057777598.1">
    <property type="nucleotide sequence ID" value="NZ_AYYY01000007.1"/>
</dbReference>
<evidence type="ECO:0000313" key="2">
    <source>
        <dbReference type="Proteomes" id="UP000051733"/>
    </source>
</evidence>
<dbReference type="SUPFAM" id="SSF56784">
    <property type="entry name" value="HAD-like"/>
    <property type="match status" value="1"/>
</dbReference>
<dbReference type="InterPro" id="IPR023214">
    <property type="entry name" value="HAD_sf"/>
</dbReference>
<dbReference type="PANTHER" id="PTHR10000">
    <property type="entry name" value="PHOSPHOSERINE PHOSPHATASE"/>
    <property type="match status" value="1"/>
</dbReference>
<dbReference type="PANTHER" id="PTHR10000:SF53">
    <property type="entry name" value="5-AMINO-6-(5-PHOSPHO-D-RIBITYLAMINO)URACIL PHOSPHATASE YBJI-RELATED"/>
    <property type="match status" value="1"/>
</dbReference>
<dbReference type="Pfam" id="PF08282">
    <property type="entry name" value="Hydrolase_3"/>
    <property type="match status" value="1"/>
</dbReference>
<dbReference type="Gene3D" id="3.40.50.1000">
    <property type="entry name" value="HAD superfamily/HAD-like"/>
    <property type="match status" value="1"/>
</dbReference>
<dbReference type="OrthoDB" id="9814970at2"/>
<comment type="caution">
    <text evidence="1">The sequence shown here is derived from an EMBL/GenBank/DDBJ whole genome shotgun (WGS) entry which is preliminary data.</text>
</comment>
<dbReference type="Proteomes" id="UP000051733">
    <property type="component" value="Unassembled WGS sequence"/>
</dbReference>
<dbReference type="GO" id="GO:0016791">
    <property type="term" value="F:phosphatase activity"/>
    <property type="evidence" value="ECO:0007669"/>
    <property type="project" value="UniProtKB-ARBA"/>
</dbReference>
<dbReference type="EMBL" id="AYYY01000007">
    <property type="protein sequence ID" value="KRM62226.1"/>
    <property type="molecule type" value="Genomic_DNA"/>
</dbReference>
<dbReference type="Gene3D" id="3.30.1240.10">
    <property type="match status" value="1"/>
</dbReference>
<dbReference type="GO" id="GO:0005829">
    <property type="term" value="C:cytosol"/>
    <property type="evidence" value="ECO:0007669"/>
    <property type="project" value="TreeGrafter"/>
</dbReference>
<sequence>MKIKLIAVDMDGTFLRDDNSYDKQRFGRQLQQLVDRGIHFVAASGSQLDRLKQQFSGFEGAVDFISENGSIVASGDKLLSVKEIPINLLEELLKIIKTHFNIPIASTTITGEKAAYVDDQEPQAYFDLKNRYYSTLKRVPEILEYEADKFADQLVKVGLSFAPGDDTKQQIQLLRDLLPSGLASLNSGFNTELIGPAGVNKRTGLKTLQAKYHIADQEVMTFGDNENDLAMLTMTPYGFAMANANDSIKSAVTRQAPSNNHDGVLTVIDELLGGSQFNG</sequence>